<reference evidence="1" key="1">
    <citation type="submission" date="2019-08" db="EMBL/GenBank/DDBJ databases">
        <authorList>
            <person name="Kucharzyk K."/>
            <person name="Murdoch R.W."/>
            <person name="Higgins S."/>
            <person name="Loffler F."/>
        </authorList>
    </citation>
    <scope>NUCLEOTIDE SEQUENCE</scope>
</reference>
<proteinExistence type="predicted"/>
<evidence type="ECO:0000313" key="1">
    <source>
        <dbReference type="EMBL" id="MPL71051.1"/>
    </source>
</evidence>
<dbReference type="EMBL" id="VSSQ01000056">
    <property type="protein sequence ID" value="MPL71051.1"/>
    <property type="molecule type" value="Genomic_DNA"/>
</dbReference>
<gene>
    <name evidence="1" type="ORF">SDC9_16819</name>
</gene>
<protein>
    <submittedName>
        <fullName evidence="1">Uncharacterized protein</fullName>
    </submittedName>
</protein>
<dbReference type="AlphaFoldDB" id="A0A644TZI6"/>
<organism evidence="1">
    <name type="scientific">bioreactor metagenome</name>
    <dbReference type="NCBI Taxonomy" id="1076179"/>
    <lineage>
        <taxon>unclassified sequences</taxon>
        <taxon>metagenomes</taxon>
        <taxon>ecological metagenomes</taxon>
    </lineage>
</organism>
<accession>A0A644TZI6</accession>
<name>A0A644TZI6_9ZZZZ</name>
<comment type="caution">
    <text evidence="1">The sequence shown here is derived from an EMBL/GenBank/DDBJ whole genome shotgun (WGS) entry which is preliminary data.</text>
</comment>
<sequence>MPEHTASSAPRPYLTDNAFLSVHENGSQFNMFACYTLVVDYAEIDSHPLVNNMILFDKKRDGHFAIPHVGCNMGGDEGSHVGKMQVG</sequence>